<reference evidence="2" key="1">
    <citation type="journal article" date="2023" name="Mol. Phylogenet. Evol.">
        <title>Genome-scale phylogeny and comparative genomics of the fungal order Sordariales.</title>
        <authorList>
            <person name="Hensen N."/>
            <person name="Bonometti L."/>
            <person name="Westerberg I."/>
            <person name="Brannstrom I.O."/>
            <person name="Guillou S."/>
            <person name="Cros-Aarteil S."/>
            <person name="Calhoun S."/>
            <person name="Haridas S."/>
            <person name="Kuo A."/>
            <person name="Mondo S."/>
            <person name="Pangilinan J."/>
            <person name="Riley R."/>
            <person name="LaButti K."/>
            <person name="Andreopoulos B."/>
            <person name="Lipzen A."/>
            <person name="Chen C."/>
            <person name="Yan M."/>
            <person name="Daum C."/>
            <person name="Ng V."/>
            <person name="Clum A."/>
            <person name="Steindorff A."/>
            <person name="Ohm R.A."/>
            <person name="Martin F."/>
            <person name="Silar P."/>
            <person name="Natvig D.O."/>
            <person name="Lalanne C."/>
            <person name="Gautier V."/>
            <person name="Ament-Velasquez S.L."/>
            <person name="Kruys A."/>
            <person name="Hutchinson M.I."/>
            <person name="Powell A.J."/>
            <person name="Barry K."/>
            <person name="Miller A.N."/>
            <person name="Grigoriev I.V."/>
            <person name="Debuchy R."/>
            <person name="Gladieux P."/>
            <person name="Hiltunen Thoren M."/>
            <person name="Johannesson H."/>
        </authorList>
    </citation>
    <scope>NUCLEOTIDE SEQUENCE</scope>
    <source>
        <strain evidence="2">CBS 538.74</strain>
    </source>
</reference>
<keyword evidence="3" id="KW-1185">Reference proteome</keyword>
<protein>
    <submittedName>
        <fullName evidence="2">Uncharacterized protein</fullName>
    </submittedName>
</protein>
<reference evidence="2" key="2">
    <citation type="submission" date="2023-05" db="EMBL/GenBank/DDBJ databases">
        <authorList>
            <consortium name="Lawrence Berkeley National Laboratory"/>
            <person name="Steindorff A."/>
            <person name="Hensen N."/>
            <person name="Bonometti L."/>
            <person name="Westerberg I."/>
            <person name="Brannstrom I.O."/>
            <person name="Guillou S."/>
            <person name="Cros-Aarteil S."/>
            <person name="Calhoun S."/>
            <person name="Haridas S."/>
            <person name="Kuo A."/>
            <person name="Mondo S."/>
            <person name="Pangilinan J."/>
            <person name="Riley R."/>
            <person name="Labutti K."/>
            <person name="Andreopoulos B."/>
            <person name="Lipzen A."/>
            <person name="Chen C."/>
            <person name="Yanf M."/>
            <person name="Daum C."/>
            <person name="Ng V."/>
            <person name="Clum A."/>
            <person name="Ohm R."/>
            <person name="Martin F."/>
            <person name="Silar P."/>
            <person name="Natvig D."/>
            <person name="Lalanne C."/>
            <person name="Gautier V."/>
            <person name="Ament-Velasquez S.L."/>
            <person name="Kruys A."/>
            <person name="Hutchinson M.I."/>
            <person name="Powell A.J."/>
            <person name="Barry K."/>
            <person name="Miller A.N."/>
            <person name="Grigoriev I.V."/>
            <person name="Debuchy R."/>
            <person name="Gladieux P."/>
            <person name="Thoren M.H."/>
            <person name="Johannesson H."/>
        </authorList>
    </citation>
    <scope>NUCLEOTIDE SEQUENCE</scope>
    <source>
        <strain evidence="2">CBS 538.74</strain>
    </source>
</reference>
<dbReference type="EMBL" id="MU857011">
    <property type="protein sequence ID" value="KAK4151532.1"/>
    <property type="molecule type" value="Genomic_DNA"/>
</dbReference>
<dbReference type="Proteomes" id="UP001302745">
    <property type="component" value="Unassembled WGS sequence"/>
</dbReference>
<evidence type="ECO:0000313" key="2">
    <source>
        <dbReference type="EMBL" id="KAK4151532.1"/>
    </source>
</evidence>
<comment type="caution">
    <text evidence="2">The sequence shown here is derived from an EMBL/GenBank/DDBJ whole genome shotgun (WGS) entry which is preliminary data.</text>
</comment>
<evidence type="ECO:0000313" key="3">
    <source>
        <dbReference type="Proteomes" id="UP001302745"/>
    </source>
</evidence>
<dbReference type="AlphaFoldDB" id="A0AAN6VH94"/>
<name>A0AAN6VH94_9PEZI</name>
<feature type="region of interest" description="Disordered" evidence="1">
    <location>
        <begin position="269"/>
        <end position="293"/>
    </location>
</feature>
<evidence type="ECO:0000256" key="1">
    <source>
        <dbReference type="SAM" id="MobiDB-lite"/>
    </source>
</evidence>
<organism evidence="2 3">
    <name type="scientific">Chaetomidium leptoderma</name>
    <dbReference type="NCBI Taxonomy" id="669021"/>
    <lineage>
        <taxon>Eukaryota</taxon>
        <taxon>Fungi</taxon>
        <taxon>Dikarya</taxon>
        <taxon>Ascomycota</taxon>
        <taxon>Pezizomycotina</taxon>
        <taxon>Sordariomycetes</taxon>
        <taxon>Sordariomycetidae</taxon>
        <taxon>Sordariales</taxon>
        <taxon>Chaetomiaceae</taxon>
        <taxon>Chaetomidium</taxon>
    </lineage>
</organism>
<accession>A0AAN6VH94</accession>
<gene>
    <name evidence="2" type="ORF">C8A00DRAFT_35829</name>
</gene>
<sequence>MVRHFDALVAYLRDHDWVPNPKHASEDPILGINTFLNGLVGLGIALSPEGNTGLAQRTRKITFELDMPDAPRSSSGIQLPKPMHNRNKPVEAVTTKTFSGSPYARLAVPWPGPAETFSLPVEWCGIIPVLDHEVMRYVAAHCAPWWWMWNPVPLSPEHQSWYTNHIYQAMNLSAKLSALRGHNFLITKALSTFTTVLASAAAAAVPLAQQRPSNYPHTASTRDFNQIILIHETQKRLLATMELVLHHSQEIRRLIHLIQTLLHQLLTNLPASSPPPPPDAGEAKGGGPVLTSPIQTLTTQAPALLHALAALDTGVDRFAHGMRIDTAQLLFAAHTALEEGMLLRGPPPPPPPPFLAAAAAAAAHKRAVREQQQQMILTMGLSLKMDLQRVRRWYAEVFTTRASLAGVRPDGQLAGQRGEEAWEKVRRMGRWFVKAEGMYGGWCVVVGGLMGGVREMTRRV</sequence>
<proteinExistence type="predicted"/>